<evidence type="ECO:0000313" key="3">
    <source>
        <dbReference type="Proteomes" id="UP001500221"/>
    </source>
</evidence>
<accession>A0ABP9PFF9</accession>
<reference evidence="3" key="1">
    <citation type="journal article" date="2019" name="Int. J. Syst. Evol. Microbiol.">
        <title>The Global Catalogue of Microorganisms (GCM) 10K type strain sequencing project: providing services to taxonomists for standard genome sequencing and annotation.</title>
        <authorList>
            <consortium name="The Broad Institute Genomics Platform"/>
            <consortium name="The Broad Institute Genome Sequencing Center for Infectious Disease"/>
            <person name="Wu L."/>
            <person name="Ma J."/>
        </authorList>
    </citation>
    <scope>NUCLEOTIDE SEQUENCE [LARGE SCALE GENOMIC DNA]</scope>
    <source>
        <strain evidence="3">JCM 18459</strain>
    </source>
</reference>
<sequence length="200" mass="21272">MRSLLTRGLAALVAAGCLAAVAPAAHAETWRTTDRWHDVHRLGTEDGRIGSPAPRQRAADITALQVDHRSRWLSVTVSLRDVGAHDRIVTVLLDLPGPATGELLAFRSGGTEEAVATLYEPGTGSGCTARTESFPRRGVVRVAVRRDCLGDPAWVRANATVMTGSKGLTERSGRLYLDAALGSIGRTVSDPTYGARVYAD</sequence>
<gene>
    <name evidence="2" type="ORF">GCM10023340_11210</name>
</gene>
<evidence type="ECO:0000256" key="1">
    <source>
        <dbReference type="SAM" id="SignalP"/>
    </source>
</evidence>
<protein>
    <submittedName>
        <fullName evidence="2">Uncharacterized protein</fullName>
    </submittedName>
</protein>
<feature type="chain" id="PRO_5046689557" evidence="1">
    <location>
        <begin position="28"/>
        <end position="200"/>
    </location>
</feature>
<proteinExistence type="predicted"/>
<feature type="signal peptide" evidence="1">
    <location>
        <begin position="1"/>
        <end position="27"/>
    </location>
</feature>
<dbReference type="Proteomes" id="UP001500221">
    <property type="component" value="Unassembled WGS sequence"/>
</dbReference>
<comment type="caution">
    <text evidence="2">The sequence shown here is derived from an EMBL/GenBank/DDBJ whole genome shotgun (WGS) entry which is preliminary data.</text>
</comment>
<name>A0ABP9PFF9_9ACTN</name>
<keyword evidence="3" id="KW-1185">Reference proteome</keyword>
<dbReference type="RefSeq" id="WP_345455373.1">
    <property type="nucleotide sequence ID" value="NZ_BAABKG010000001.1"/>
</dbReference>
<keyword evidence="1" id="KW-0732">Signal</keyword>
<dbReference type="EMBL" id="BAABKG010000001">
    <property type="protein sequence ID" value="GAA5144132.1"/>
    <property type="molecule type" value="Genomic_DNA"/>
</dbReference>
<organism evidence="2 3">
    <name type="scientific">Nocardioides marinquilinus</name>
    <dbReference type="NCBI Taxonomy" id="1210400"/>
    <lineage>
        <taxon>Bacteria</taxon>
        <taxon>Bacillati</taxon>
        <taxon>Actinomycetota</taxon>
        <taxon>Actinomycetes</taxon>
        <taxon>Propionibacteriales</taxon>
        <taxon>Nocardioidaceae</taxon>
        <taxon>Nocardioides</taxon>
    </lineage>
</organism>
<evidence type="ECO:0000313" key="2">
    <source>
        <dbReference type="EMBL" id="GAA5144132.1"/>
    </source>
</evidence>